<reference evidence="1 2" key="1">
    <citation type="submission" date="2020-08" db="EMBL/GenBank/DDBJ databases">
        <title>Genomic Encyclopedia of Type Strains, Phase IV (KMG-IV): sequencing the most valuable type-strain genomes for metagenomic binning, comparative biology and taxonomic classification.</title>
        <authorList>
            <person name="Goeker M."/>
        </authorList>
    </citation>
    <scope>NUCLEOTIDE SEQUENCE [LARGE SCALE GENOMIC DNA]</scope>
    <source>
        <strain evidence="1 2">DSM 25620</strain>
    </source>
</reference>
<proteinExistence type="predicted"/>
<gene>
    <name evidence="1" type="ORF">HNQ68_003365</name>
</gene>
<dbReference type="InterPro" id="IPR012349">
    <property type="entry name" value="Split_barrel_FMN-bd"/>
</dbReference>
<evidence type="ECO:0000313" key="2">
    <source>
        <dbReference type="Proteomes" id="UP000531231"/>
    </source>
</evidence>
<protein>
    <recommendedName>
        <fullName evidence="3">Pyridoxamine 5'-phosphate oxidase family protein</fullName>
    </recommendedName>
</protein>
<comment type="caution">
    <text evidence="1">The sequence shown here is derived from an EMBL/GenBank/DDBJ whole genome shotgun (WGS) entry which is preliminary data.</text>
</comment>
<sequence length="148" mass="17191">MHIQEMSRGEIALMLERVSIGHLACSIENMPYVVPVRFVYHDGYLYSLSSAGKKLEMMSINRNVCINFLETNSRVDWRSLVVTGIFEELPQSFDENSSMKLAHRLLSKIPEWWEPAYTRTELRGKERSLIPVYFRVSILETTGHHTLD</sequence>
<accession>A0A7W8ALW9</accession>
<keyword evidence="2" id="KW-1185">Reference proteome</keyword>
<name>A0A7W8ALW9_9HYPH</name>
<dbReference type="EMBL" id="JACHIL010000007">
    <property type="protein sequence ID" value="MBB5092802.1"/>
    <property type="molecule type" value="Genomic_DNA"/>
</dbReference>
<dbReference type="RefSeq" id="WP_170265194.1">
    <property type="nucleotide sequence ID" value="NZ_JACHIL010000007.1"/>
</dbReference>
<dbReference type="InterPro" id="IPR024747">
    <property type="entry name" value="Pyridox_Oxase-rel"/>
</dbReference>
<dbReference type="Proteomes" id="UP000531231">
    <property type="component" value="Unassembled WGS sequence"/>
</dbReference>
<dbReference type="Gene3D" id="2.30.110.10">
    <property type="entry name" value="Electron Transport, Fmn-binding Protein, Chain A"/>
    <property type="match status" value="1"/>
</dbReference>
<dbReference type="Pfam" id="PF12900">
    <property type="entry name" value="Pyridox_ox_2"/>
    <property type="match status" value="1"/>
</dbReference>
<dbReference type="AlphaFoldDB" id="A0A7W8ALW9"/>
<evidence type="ECO:0000313" key="1">
    <source>
        <dbReference type="EMBL" id="MBB5092802.1"/>
    </source>
</evidence>
<evidence type="ECO:0008006" key="3">
    <source>
        <dbReference type="Google" id="ProtNLM"/>
    </source>
</evidence>
<organism evidence="1 2">
    <name type="scientific">Pseudochrobactrum saccharolyticum</name>
    <dbReference type="NCBI Taxonomy" id="354352"/>
    <lineage>
        <taxon>Bacteria</taxon>
        <taxon>Pseudomonadati</taxon>
        <taxon>Pseudomonadota</taxon>
        <taxon>Alphaproteobacteria</taxon>
        <taxon>Hyphomicrobiales</taxon>
        <taxon>Brucellaceae</taxon>
        <taxon>Pseudochrobactrum</taxon>
    </lineage>
</organism>
<dbReference type="SUPFAM" id="SSF50475">
    <property type="entry name" value="FMN-binding split barrel"/>
    <property type="match status" value="1"/>
</dbReference>